<reference evidence="1" key="1">
    <citation type="submission" date="2024-05" db="EMBL/GenBank/DDBJ databases">
        <title>Metabacillus sp. nov., isolated from the rhizosphere soil of tomato plants.</title>
        <authorList>
            <person name="Ma R."/>
        </authorList>
    </citation>
    <scope>NUCLEOTIDE SEQUENCE</scope>
    <source>
        <strain evidence="1">DBTR6</strain>
    </source>
</reference>
<dbReference type="RefSeq" id="WP_224138947.1">
    <property type="nucleotide sequence ID" value="NZ_JAIQUM010000018.1"/>
</dbReference>
<gene>
    <name evidence="1" type="ORF">K9V48_10465</name>
</gene>
<evidence type="ECO:0000313" key="2">
    <source>
        <dbReference type="Proteomes" id="UP001165287"/>
    </source>
</evidence>
<evidence type="ECO:0000313" key="1">
    <source>
        <dbReference type="EMBL" id="MBZ5750664.1"/>
    </source>
</evidence>
<proteinExistence type="predicted"/>
<sequence length="163" mass="18778">MPDEKVYPLCKLYDMEGGFLYKVNEHTTELIRSNLDDVDKLWNTGMKVLDPLVATLEGEDLVGVLLVYENKERYMYNVLSNDSIFSQYNTNATYFQVACGIYASLSVLLLDQIPKGVYYVDALLLKTSNHYGQFPTYYMTDFVTGESKYTDGLLLQRMKNNRN</sequence>
<dbReference type="Gene3D" id="3.30.360.30">
    <property type="entry name" value="homospermidine synthase like"/>
    <property type="match status" value="1"/>
</dbReference>
<comment type="caution">
    <text evidence="1">The sequence shown here is derived from an EMBL/GenBank/DDBJ whole genome shotgun (WGS) entry which is preliminary data.</text>
</comment>
<keyword evidence="2" id="KW-1185">Reference proteome</keyword>
<organism evidence="1 2">
    <name type="scientific">Metabacillus rhizolycopersici</name>
    <dbReference type="NCBI Taxonomy" id="2875709"/>
    <lineage>
        <taxon>Bacteria</taxon>
        <taxon>Bacillati</taxon>
        <taxon>Bacillota</taxon>
        <taxon>Bacilli</taxon>
        <taxon>Bacillales</taxon>
        <taxon>Bacillaceae</taxon>
        <taxon>Metabacillus</taxon>
    </lineage>
</organism>
<protein>
    <submittedName>
        <fullName evidence="1">Uncharacterized protein</fullName>
    </submittedName>
</protein>
<name>A0ABS7UR13_9BACI</name>
<accession>A0ABS7UR13</accession>
<dbReference type="Proteomes" id="UP001165287">
    <property type="component" value="Unassembled WGS sequence"/>
</dbReference>
<dbReference type="InterPro" id="IPR023181">
    <property type="entry name" value="Homospermid_syn-like_C"/>
</dbReference>
<dbReference type="EMBL" id="JAIQUM010000018">
    <property type="protein sequence ID" value="MBZ5750664.1"/>
    <property type="molecule type" value="Genomic_DNA"/>
</dbReference>